<name>A0AA39WYX3_9PEZI</name>
<evidence type="ECO:0000256" key="2">
    <source>
        <dbReference type="ARBA" id="ARBA00022771"/>
    </source>
</evidence>
<protein>
    <recommendedName>
        <fullName evidence="5">MYND-type domain-containing protein</fullName>
    </recommendedName>
</protein>
<accession>A0AA39WYX3</accession>
<evidence type="ECO:0000256" key="3">
    <source>
        <dbReference type="ARBA" id="ARBA00022833"/>
    </source>
</evidence>
<dbReference type="InterPro" id="IPR002893">
    <property type="entry name" value="Znf_MYND"/>
</dbReference>
<evidence type="ECO:0000259" key="5">
    <source>
        <dbReference type="PROSITE" id="PS50865"/>
    </source>
</evidence>
<evidence type="ECO:0000256" key="4">
    <source>
        <dbReference type="PROSITE-ProRule" id="PRU00134"/>
    </source>
</evidence>
<dbReference type="Proteomes" id="UP001175000">
    <property type="component" value="Unassembled WGS sequence"/>
</dbReference>
<dbReference type="Gene3D" id="6.10.140.2220">
    <property type="match status" value="1"/>
</dbReference>
<dbReference type="Pfam" id="PF01753">
    <property type="entry name" value="zf-MYND"/>
    <property type="match status" value="1"/>
</dbReference>
<gene>
    <name evidence="6" type="ORF">B0T14DRAFT_191091</name>
</gene>
<keyword evidence="1" id="KW-0479">Metal-binding</keyword>
<keyword evidence="7" id="KW-1185">Reference proteome</keyword>
<dbReference type="GO" id="GO:0008270">
    <property type="term" value="F:zinc ion binding"/>
    <property type="evidence" value="ECO:0007669"/>
    <property type="project" value="UniProtKB-KW"/>
</dbReference>
<reference evidence="6" key="1">
    <citation type="submission" date="2023-06" db="EMBL/GenBank/DDBJ databases">
        <title>Genome-scale phylogeny and comparative genomics of the fungal order Sordariales.</title>
        <authorList>
            <consortium name="Lawrence Berkeley National Laboratory"/>
            <person name="Hensen N."/>
            <person name="Bonometti L."/>
            <person name="Westerberg I."/>
            <person name="Brannstrom I.O."/>
            <person name="Guillou S."/>
            <person name="Cros-Aarteil S."/>
            <person name="Calhoun S."/>
            <person name="Haridas S."/>
            <person name="Kuo A."/>
            <person name="Mondo S."/>
            <person name="Pangilinan J."/>
            <person name="Riley R."/>
            <person name="Labutti K."/>
            <person name="Andreopoulos B."/>
            <person name="Lipzen A."/>
            <person name="Chen C."/>
            <person name="Yanf M."/>
            <person name="Daum C."/>
            <person name="Ng V."/>
            <person name="Clum A."/>
            <person name="Steindorff A."/>
            <person name="Ohm R."/>
            <person name="Martin F."/>
            <person name="Silar P."/>
            <person name="Natvig D."/>
            <person name="Lalanne C."/>
            <person name="Gautier V."/>
            <person name="Ament-Velasquez S.L."/>
            <person name="Kruys A."/>
            <person name="Hutchinson M.I."/>
            <person name="Powell A.J."/>
            <person name="Barry K."/>
            <person name="Miller A.N."/>
            <person name="Grigoriev I.V."/>
            <person name="Debuchy R."/>
            <person name="Gladieux P."/>
            <person name="Thoren M.H."/>
            <person name="Johannesson H."/>
        </authorList>
    </citation>
    <scope>NUCLEOTIDE SEQUENCE</scope>
    <source>
        <strain evidence="6">CBS 606.72</strain>
    </source>
</reference>
<feature type="domain" description="MYND-type" evidence="5">
    <location>
        <begin position="20"/>
        <end position="59"/>
    </location>
</feature>
<evidence type="ECO:0000313" key="7">
    <source>
        <dbReference type="Proteomes" id="UP001175000"/>
    </source>
</evidence>
<organism evidence="6 7">
    <name type="scientific">Immersiella caudata</name>
    <dbReference type="NCBI Taxonomy" id="314043"/>
    <lineage>
        <taxon>Eukaryota</taxon>
        <taxon>Fungi</taxon>
        <taxon>Dikarya</taxon>
        <taxon>Ascomycota</taxon>
        <taxon>Pezizomycotina</taxon>
        <taxon>Sordariomycetes</taxon>
        <taxon>Sordariomycetidae</taxon>
        <taxon>Sordariales</taxon>
        <taxon>Lasiosphaeriaceae</taxon>
        <taxon>Immersiella</taxon>
    </lineage>
</organism>
<sequence>MSSSTEGIIAPKAGEILTECQVCDAAPPVPLSLCGGCRVVYYCCRNHQLEDRPAHKEACKEIVAAKAEVEKAKRELLGQNPDIFTPGPQNRFYGVFCSSGTGPTQDYIRTLTLCSKALLLVKTQQAVVNALAINREMLRLERRGIGAAVHADQAIAPLLIRLDRDQEAYDFCAWWQSIPERENADWLTSDKERPMLDLHGADPLENMSQWFGEEAVSKNLIRASSVLLILARLFFGFRMALEIQKRSPTLTTAEVLKKTAEVFPIDILQRHPEWLDVAENREKLVKEIVIGANIIASSIGQYNKWYFFFLENPHEKSKRARKSIIRQSTPGSPEEAEDAFDLTHDAWLATPGALDLVMGWAKSSGLRE</sequence>
<evidence type="ECO:0000313" key="6">
    <source>
        <dbReference type="EMBL" id="KAK0623907.1"/>
    </source>
</evidence>
<keyword evidence="3" id="KW-0862">Zinc</keyword>
<dbReference type="AlphaFoldDB" id="A0AA39WYX3"/>
<keyword evidence="2 4" id="KW-0863">Zinc-finger</keyword>
<dbReference type="SUPFAM" id="SSF144232">
    <property type="entry name" value="HIT/MYND zinc finger-like"/>
    <property type="match status" value="1"/>
</dbReference>
<proteinExistence type="predicted"/>
<dbReference type="PROSITE" id="PS01360">
    <property type="entry name" value="ZF_MYND_1"/>
    <property type="match status" value="1"/>
</dbReference>
<evidence type="ECO:0000256" key="1">
    <source>
        <dbReference type="ARBA" id="ARBA00022723"/>
    </source>
</evidence>
<comment type="caution">
    <text evidence="6">The sequence shown here is derived from an EMBL/GenBank/DDBJ whole genome shotgun (WGS) entry which is preliminary data.</text>
</comment>
<dbReference type="PROSITE" id="PS50865">
    <property type="entry name" value="ZF_MYND_2"/>
    <property type="match status" value="1"/>
</dbReference>
<dbReference type="EMBL" id="JAULSU010000003">
    <property type="protein sequence ID" value="KAK0623907.1"/>
    <property type="molecule type" value="Genomic_DNA"/>
</dbReference>